<evidence type="ECO:0000313" key="9">
    <source>
        <dbReference type="Proteomes" id="UP000323297"/>
    </source>
</evidence>
<dbReference type="PANTHER" id="PTHR30629">
    <property type="entry name" value="PROPHAGE INTEGRASE"/>
    <property type="match status" value="1"/>
</dbReference>
<keyword evidence="3 5" id="KW-0238">DNA-binding</keyword>
<feature type="domain" description="Core-binding (CB)" evidence="7">
    <location>
        <begin position="107"/>
        <end position="189"/>
    </location>
</feature>
<gene>
    <name evidence="8" type="ORF">D3H66_10730</name>
</gene>
<dbReference type="Gene3D" id="1.10.150.130">
    <property type="match status" value="1"/>
</dbReference>
<feature type="domain" description="Tyr recombinase" evidence="6">
    <location>
        <begin position="212"/>
        <end position="389"/>
    </location>
</feature>
<dbReference type="InterPro" id="IPR038488">
    <property type="entry name" value="Integrase_DNA-bd_sf"/>
</dbReference>
<dbReference type="EMBL" id="VTZD01000012">
    <property type="protein sequence ID" value="KAA1144061.1"/>
    <property type="molecule type" value="Genomic_DNA"/>
</dbReference>
<dbReference type="SUPFAM" id="SSF56349">
    <property type="entry name" value="DNA breaking-rejoining enzymes"/>
    <property type="match status" value="1"/>
</dbReference>
<dbReference type="InterPro" id="IPR025166">
    <property type="entry name" value="Integrase_DNA_bind_dom"/>
</dbReference>
<comment type="caution">
    <text evidence="8">The sequence shown here is derived from an EMBL/GenBank/DDBJ whole genome shotgun (WGS) entry which is preliminary data.</text>
</comment>
<dbReference type="InterPro" id="IPR002104">
    <property type="entry name" value="Integrase_catalytic"/>
</dbReference>
<dbReference type="InterPro" id="IPR044068">
    <property type="entry name" value="CB"/>
</dbReference>
<dbReference type="CDD" id="cd00801">
    <property type="entry name" value="INT_P4_C"/>
    <property type="match status" value="1"/>
</dbReference>
<evidence type="ECO:0000256" key="1">
    <source>
        <dbReference type="ARBA" id="ARBA00008857"/>
    </source>
</evidence>
<keyword evidence="4" id="KW-0233">DNA recombination</keyword>
<reference evidence="8 9" key="1">
    <citation type="submission" date="2019-08" db="EMBL/GenBank/DDBJ databases">
        <title>Draft genome sequence of Citrobacter portucalensis strain isolated from green turtle.</title>
        <authorList>
            <person name="Fernandes M.R."/>
            <person name="Sellera F.P."/>
            <person name="Goldeberg D.W."/>
            <person name="Costa D.C."/>
            <person name="Lincopan N."/>
        </authorList>
    </citation>
    <scope>NUCLEOTIDE SEQUENCE [LARGE SCALE GENOMIC DNA]</scope>
    <source>
        <strain evidence="8 9">TV06</strain>
    </source>
</reference>
<dbReference type="Pfam" id="PF13356">
    <property type="entry name" value="Arm-DNA-bind_3"/>
    <property type="match status" value="1"/>
</dbReference>
<comment type="similarity">
    <text evidence="1">Belongs to the 'phage' integrase family.</text>
</comment>
<evidence type="ECO:0000259" key="7">
    <source>
        <dbReference type="PROSITE" id="PS51900"/>
    </source>
</evidence>
<dbReference type="GO" id="GO:0015074">
    <property type="term" value="P:DNA integration"/>
    <property type="evidence" value="ECO:0007669"/>
    <property type="project" value="UniProtKB-KW"/>
</dbReference>
<dbReference type="Gene3D" id="1.10.443.10">
    <property type="entry name" value="Intergrase catalytic core"/>
    <property type="match status" value="1"/>
</dbReference>
<dbReference type="PROSITE" id="PS51898">
    <property type="entry name" value="TYR_RECOMBINASE"/>
    <property type="match status" value="1"/>
</dbReference>
<dbReference type="InterPro" id="IPR050808">
    <property type="entry name" value="Phage_Integrase"/>
</dbReference>
<evidence type="ECO:0000259" key="6">
    <source>
        <dbReference type="PROSITE" id="PS51898"/>
    </source>
</evidence>
<dbReference type="AlphaFoldDB" id="A0A5B0T1R7"/>
<dbReference type="Pfam" id="PF22022">
    <property type="entry name" value="Phage_int_M"/>
    <property type="match status" value="1"/>
</dbReference>
<dbReference type="NCBIfam" id="NF007246">
    <property type="entry name" value="PRK09692.1"/>
    <property type="match status" value="1"/>
</dbReference>
<evidence type="ECO:0000256" key="2">
    <source>
        <dbReference type="ARBA" id="ARBA00022908"/>
    </source>
</evidence>
<organism evidence="8 9">
    <name type="scientific">Citrobacter portucalensis</name>
    <dbReference type="NCBI Taxonomy" id="1639133"/>
    <lineage>
        <taxon>Bacteria</taxon>
        <taxon>Pseudomonadati</taxon>
        <taxon>Pseudomonadota</taxon>
        <taxon>Gammaproteobacteria</taxon>
        <taxon>Enterobacterales</taxon>
        <taxon>Enterobacteriaceae</taxon>
        <taxon>Citrobacter</taxon>
        <taxon>Citrobacter freundii complex</taxon>
    </lineage>
</organism>
<accession>A0A5B0T1R7</accession>
<evidence type="ECO:0000256" key="5">
    <source>
        <dbReference type="PROSITE-ProRule" id="PRU01248"/>
    </source>
</evidence>
<dbReference type="InterPro" id="IPR011010">
    <property type="entry name" value="DNA_brk_join_enz"/>
</dbReference>
<dbReference type="PROSITE" id="PS51900">
    <property type="entry name" value="CB"/>
    <property type="match status" value="1"/>
</dbReference>
<dbReference type="Proteomes" id="UP000323297">
    <property type="component" value="Unassembled WGS sequence"/>
</dbReference>
<dbReference type="InterPro" id="IPR013762">
    <property type="entry name" value="Integrase-like_cat_sf"/>
</dbReference>
<evidence type="ECO:0000313" key="8">
    <source>
        <dbReference type="EMBL" id="KAA1144061.1"/>
    </source>
</evidence>
<keyword evidence="2" id="KW-0229">DNA integration</keyword>
<evidence type="ECO:0000256" key="3">
    <source>
        <dbReference type="ARBA" id="ARBA00023125"/>
    </source>
</evidence>
<dbReference type="InterPro" id="IPR053876">
    <property type="entry name" value="Phage_int_M"/>
</dbReference>
<dbReference type="Gene3D" id="3.30.160.390">
    <property type="entry name" value="Integrase, DNA-binding domain"/>
    <property type="match status" value="1"/>
</dbReference>
<dbReference type="PANTHER" id="PTHR30629:SF6">
    <property type="entry name" value="PROPHAGE INTEGRASE INTA-RELATED"/>
    <property type="match status" value="1"/>
</dbReference>
<evidence type="ECO:0000256" key="4">
    <source>
        <dbReference type="ARBA" id="ARBA00023172"/>
    </source>
</evidence>
<dbReference type="GO" id="GO:0006310">
    <property type="term" value="P:DNA recombination"/>
    <property type="evidence" value="ECO:0007669"/>
    <property type="project" value="UniProtKB-KW"/>
</dbReference>
<name>A0A5B0T1R7_9ENTR</name>
<dbReference type="InterPro" id="IPR010998">
    <property type="entry name" value="Integrase_recombinase_N"/>
</dbReference>
<sequence>MTMARQTRPLTATEVKNARAADKATVLYDGSGLELQITSSGSKLWRFRYYKPHSQKRAMMSFGSYPAVTLADARVLRENARSLLAKYIDPLEEQRASQEKTRRTRENTFKCVATNWYELKKAAGLKPHTLQDIWNSLNRYVFPHIGEIGIDELTAQQVIAALEPCRAGGKLETVKRMTQRINEVMDYAMNAGLIVANPVARVGRAFPRPVVRHRPSLPPEQLPELMRALSVASIRLQTRCLIEWQLLTMCRPAEASGARWSEVDMKSREWRIPEGRMKMQRQHIIPLSEQAMRLLEVMKPISQHGEFIFPALGHPKKPMNSQTANMALKRMGFKGLLVAHGMRAIASTTLNEAGFPPDVIESALAHMDTNEVRRAYNRANYLEQRREMMVWWGNYVDRAATGRFGLSCLDDK</sequence>
<dbReference type="GO" id="GO:0003677">
    <property type="term" value="F:DNA binding"/>
    <property type="evidence" value="ECO:0007669"/>
    <property type="project" value="UniProtKB-UniRule"/>
</dbReference>
<proteinExistence type="inferred from homology"/>
<dbReference type="Pfam" id="PF00589">
    <property type="entry name" value="Phage_integrase"/>
    <property type="match status" value="1"/>
</dbReference>
<protein>
    <submittedName>
        <fullName evidence="8">Tyrosine-type recombinase/integrase</fullName>
    </submittedName>
</protein>